<evidence type="ECO:0000256" key="3">
    <source>
        <dbReference type="ARBA" id="ARBA00007970"/>
    </source>
</evidence>
<evidence type="ECO:0000256" key="9">
    <source>
        <dbReference type="HAMAP-Rule" id="MF_01023"/>
    </source>
</evidence>
<dbReference type="SUPFAM" id="SSF53383">
    <property type="entry name" value="PLP-dependent transferases"/>
    <property type="match status" value="1"/>
</dbReference>
<dbReference type="InterPro" id="IPR015424">
    <property type="entry name" value="PyrdxlP-dep_Trfase"/>
</dbReference>
<dbReference type="InterPro" id="IPR015421">
    <property type="entry name" value="PyrdxlP-dep_Trfase_major"/>
</dbReference>
<feature type="domain" description="Aminotransferase class I/classII large" evidence="10">
    <location>
        <begin position="25"/>
        <end position="351"/>
    </location>
</feature>
<evidence type="ECO:0000259" key="10">
    <source>
        <dbReference type="Pfam" id="PF00155"/>
    </source>
</evidence>
<reference evidence="11 12" key="1">
    <citation type="submission" date="2020-11" db="EMBL/GenBank/DDBJ databases">
        <title>Algicoccus daihaiensis sp.nov., isolated from Daihai Lake in Inner Mongolia.</title>
        <authorList>
            <person name="Kai J."/>
        </authorList>
    </citation>
    <scope>NUCLEOTIDE SEQUENCE [LARGE SCALE GENOMIC DNA]</scope>
    <source>
        <strain evidence="12">f23</strain>
    </source>
</reference>
<evidence type="ECO:0000256" key="7">
    <source>
        <dbReference type="ARBA" id="ARBA00022898"/>
    </source>
</evidence>
<dbReference type="Pfam" id="PF00155">
    <property type="entry name" value="Aminotran_1_2"/>
    <property type="match status" value="1"/>
</dbReference>
<evidence type="ECO:0000313" key="11">
    <source>
        <dbReference type="EMBL" id="UOD51258.1"/>
    </source>
</evidence>
<dbReference type="InterPro" id="IPR015422">
    <property type="entry name" value="PyrdxlP-dep_Trfase_small"/>
</dbReference>
<keyword evidence="12" id="KW-1185">Reference proteome</keyword>
<dbReference type="EMBL" id="CP063982">
    <property type="protein sequence ID" value="UOD51258.1"/>
    <property type="molecule type" value="Genomic_DNA"/>
</dbReference>
<accession>A0ABY4AMR8</accession>
<comment type="catalytic activity">
    <reaction evidence="8 9">
        <text>L-histidinol phosphate + 2-oxoglutarate = 3-(imidazol-4-yl)-2-oxopropyl phosphate + L-glutamate</text>
        <dbReference type="Rhea" id="RHEA:23744"/>
        <dbReference type="ChEBI" id="CHEBI:16810"/>
        <dbReference type="ChEBI" id="CHEBI:29985"/>
        <dbReference type="ChEBI" id="CHEBI:57766"/>
        <dbReference type="ChEBI" id="CHEBI:57980"/>
        <dbReference type="EC" id="2.6.1.9"/>
    </reaction>
</comment>
<keyword evidence="5 9" id="KW-0032">Aminotransferase</keyword>
<dbReference type="InterPro" id="IPR005861">
    <property type="entry name" value="HisP_aminotrans"/>
</dbReference>
<keyword evidence="6 9" id="KW-0808">Transferase</keyword>
<dbReference type="PANTHER" id="PTHR43643:SF3">
    <property type="entry name" value="HISTIDINOL-PHOSPHATE AMINOTRANSFERASE"/>
    <property type="match status" value="1"/>
</dbReference>
<evidence type="ECO:0000313" key="12">
    <source>
        <dbReference type="Proteomes" id="UP000831607"/>
    </source>
</evidence>
<dbReference type="GO" id="GO:0004400">
    <property type="term" value="F:histidinol-phosphate transaminase activity"/>
    <property type="evidence" value="ECO:0007669"/>
    <property type="project" value="UniProtKB-EC"/>
</dbReference>
<evidence type="ECO:0000256" key="5">
    <source>
        <dbReference type="ARBA" id="ARBA00022576"/>
    </source>
</evidence>
<dbReference type="NCBIfam" id="TIGR01141">
    <property type="entry name" value="hisC"/>
    <property type="match status" value="1"/>
</dbReference>
<dbReference type="InterPro" id="IPR004839">
    <property type="entry name" value="Aminotransferase_I/II_large"/>
</dbReference>
<comment type="pathway">
    <text evidence="2 9">Amino-acid biosynthesis; L-histidine biosynthesis; L-histidine from 5-phospho-alpha-D-ribose 1-diphosphate: step 7/9.</text>
</comment>
<dbReference type="HAMAP" id="MF_01023">
    <property type="entry name" value="HisC_aminotrans_2"/>
    <property type="match status" value="1"/>
</dbReference>
<evidence type="ECO:0000256" key="8">
    <source>
        <dbReference type="ARBA" id="ARBA00047481"/>
    </source>
</evidence>
<feature type="modified residue" description="N6-(pyridoxal phosphate)lysine" evidence="9">
    <location>
        <position position="214"/>
    </location>
</feature>
<evidence type="ECO:0000256" key="4">
    <source>
        <dbReference type="ARBA" id="ARBA00011738"/>
    </source>
</evidence>
<dbReference type="Gene3D" id="3.90.1150.10">
    <property type="entry name" value="Aspartate Aminotransferase, domain 1"/>
    <property type="match status" value="1"/>
</dbReference>
<dbReference type="InterPro" id="IPR050106">
    <property type="entry name" value="HistidinolP_aminotransfase"/>
</dbReference>
<dbReference type="CDD" id="cd00609">
    <property type="entry name" value="AAT_like"/>
    <property type="match status" value="1"/>
</dbReference>
<evidence type="ECO:0000256" key="6">
    <source>
        <dbReference type="ARBA" id="ARBA00022679"/>
    </source>
</evidence>
<organism evidence="11 12">
    <name type="scientific">Orrella daihaiensis</name>
    <dbReference type="NCBI Taxonomy" id="2782176"/>
    <lineage>
        <taxon>Bacteria</taxon>
        <taxon>Pseudomonadati</taxon>
        <taxon>Pseudomonadota</taxon>
        <taxon>Betaproteobacteria</taxon>
        <taxon>Burkholderiales</taxon>
        <taxon>Alcaligenaceae</taxon>
        <taxon>Orrella</taxon>
    </lineage>
</organism>
<keyword evidence="9" id="KW-0368">Histidine biosynthesis</keyword>
<comment type="cofactor">
    <cofactor evidence="1 9">
        <name>pyridoxal 5'-phosphate</name>
        <dbReference type="ChEBI" id="CHEBI:597326"/>
    </cofactor>
</comment>
<name>A0ABY4AMR8_9BURK</name>
<dbReference type="Proteomes" id="UP000831607">
    <property type="component" value="Chromosome"/>
</dbReference>
<evidence type="ECO:0000256" key="1">
    <source>
        <dbReference type="ARBA" id="ARBA00001933"/>
    </source>
</evidence>
<proteinExistence type="inferred from homology"/>
<dbReference type="InterPro" id="IPR001917">
    <property type="entry name" value="Aminotrans_II_pyridoxalP_BS"/>
</dbReference>
<dbReference type="PROSITE" id="PS00599">
    <property type="entry name" value="AA_TRANSFER_CLASS_2"/>
    <property type="match status" value="1"/>
</dbReference>
<evidence type="ECO:0000256" key="2">
    <source>
        <dbReference type="ARBA" id="ARBA00005011"/>
    </source>
</evidence>
<keyword evidence="9" id="KW-0028">Amino-acid biosynthesis</keyword>
<dbReference type="PANTHER" id="PTHR43643">
    <property type="entry name" value="HISTIDINOL-PHOSPHATE AMINOTRANSFERASE 2"/>
    <property type="match status" value="1"/>
</dbReference>
<protein>
    <recommendedName>
        <fullName evidence="9">Histidinol-phosphate aminotransferase</fullName>
        <ecNumber evidence="9">2.6.1.9</ecNumber>
    </recommendedName>
    <alternativeName>
        <fullName evidence="9">Imidazole acetol-phosphate transaminase</fullName>
    </alternativeName>
</protein>
<gene>
    <name evidence="9" type="primary">hisC</name>
    <name evidence="11" type="ORF">DHf2319_05045</name>
</gene>
<comment type="subunit">
    <text evidence="4 9">Homodimer.</text>
</comment>
<keyword evidence="7 9" id="KW-0663">Pyridoxal phosphate</keyword>
<dbReference type="Gene3D" id="3.40.640.10">
    <property type="entry name" value="Type I PLP-dependent aspartate aminotransferase-like (Major domain)"/>
    <property type="match status" value="1"/>
</dbReference>
<sequence>MSQFWSPSVRNLSPYVPGEQPQIDNLIKLNTNEHPMGPSPRVLEAIRAATTDRLRLYPDPEATQLKNAIAKRYGLTPEQVFVGNGSDDVLNLAFFTFFRQARPLLLSDLTYGFYPVYAELHGIRTHVVPVDDEFRIQPDDYLGQAHPKAGGIIIANPNAPTGIALDLSEIERIVAGNPDVVVLVDEAYVDFGGQSAVALLDRYPNLLVSHTLSKSRSLAGLRVGYALGSAELIQGLEIVKNSTNSYPLDQLAQVGATAAIEDDAYFEAACQAVIQTREWLTDQLQALGFEVLPSSANFVFARHPEHDGAALAGWLRERAILVRHFKRDRIDQFLRITVGTSAQCQSLINALKACVRP</sequence>
<dbReference type="EC" id="2.6.1.9" evidence="9"/>
<dbReference type="RefSeq" id="WP_243479725.1">
    <property type="nucleotide sequence ID" value="NZ_CP063982.1"/>
</dbReference>
<comment type="similarity">
    <text evidence="3 9">Belongs to the class-II pyridoxal-phosphate-dependent aminotransferase family. Histidinol-phosphate aminotransferase subfamily.</text>
</comment>